<dbReference type="EMBL" id="MTYJ01000048">
    <property type="protein sequence ID" value="OQV18513.1"/>
    <property type="molecule type" value="Genomic_DNA"/>
</dbReference>
<dbReference type="InterPro" id="IPR015943">
    <property type="entry name" value="WD40/YVTN_repeat-like_dom_sf"/>
</dbReference>
<dbReference type="PANTHER" id="PTHR22847:SF637">
    <property type="entry name" value="WD REPEAT DOMAIN 5B"/>
    <property type="match status" value="1"/>
</dbReference>
<sequence>MKSSVGLEDLPVEILQNLTLLLEPDDVRSGVFGASTYLRDVFSDEVYWKLRCRRQYPARWMELCGSLQTQTGYSQPSASEWREKFLRHHRKVKTLVSNQLSTRSLTPWTVFNQHHHFWGTTTVSFCHSGRMVATGGDSPNVVSLWDVLDNAAPAFPLCQAVFHTDRVESLRSQGNLLSSASRDKTIAISDLSFGLKRPPVQVLRSKSEITSHEWRGDQVVTGSDDNLCEIFDLRTNSDVMRNISFSDTVDVIPSKRRQCRTLQPKFLDDHRIILLGKQRPNPSIKIHDLRNSKFVAEIEVPTHNLTNPATESTPKTEIQIDEGSLWYGADRQLMQFNSSTLELAVDHSNLLKNDGSLFAFHRANGVLFTVTERLQKNEDLLSGSFCVQAYATGREKLWEQTFPICGQKRVVIDFSEPACAFVIATDESTSLLTRKNN</sequence>
<dbReference type="InterPro" id="IPR036047">
    <property type="entry name" value="F-box-like_dom_sf"/>
</dbReference>
<dbReference type="SUPFAM" id="SSF81383">
    <property type="entry name" value="F-box domain"/>
    <property type="match status" value="1"/>
</dbReference>
<keyword evidence="1" id="KW-0853">WD repeat</keyword>
<evidence type="ECO:0000313" key="3">
    <source>
        <dbReference type="EMBL" id="OQV18513.1"/>
    </source>
</evidence>
<keyword evidence="4" id="KW-1185">Reference proteome</keyword>
<evidence type="ECO:0000313" key="4">
    <source>
        <dbReference type="Proteomes" id="UP000192578"/>
    </source>
</evidence>
<dbReference type="InterPro" id="IPR001680">
    <property type="entry name" value="WD40_rpt"/>
</dbReference>
<dbReference type="OrthoDB" id="71437at2759"/>
<name>A0A1W0WTP4_HYPEX</name>
<dbReference type="AlphaFoldDB" id="A0A1W0WTP4"/>
<evidence type="ECO:0008006" key="5">
    <source>
        <dbReference type="Google" id="ProtNLM"/>
    </source>
</evidence>
<gene>
    <name evidence="3" type="ORF">BV898_07341</name>
</gene>
<evidence type="ECO:0000256" key="1">
    <source>
        <dbReference type="ARBA" id="ARBA00022574"/>
    </source>
</evidence>
<proteinExistence type="predicted"/>
<comment type="caution">
    <text evidence="3">The sequence shown here is derived from an EMBL/GenBank/DDBJ whole genome shotgun (WGS) entry which is preliminary data.</text>
</comment>
<dbReference type="SUPFAM" id="SSF50978">
    <property type="entry name" value="WD40 repeat-like"/>
    <property type="match status" value="1"/>
</dbReference>
<dbReference type="PANTHER" id="PTHR22847">
    <property type="entry name" value="WD40 REPEAT PROTEIN"/>
    <property type="match status" value="1"/>
</dbReference>
<dbReference type="GO" id="GO:1990234">
    <property type="term" value="C:transferase complex"/>
    <property type="evidence" value="ECO:0007669"/>
    <property type="project" value="UniProtKB-ARBA"/>
</dbReference>
<dbReference type="Gene3D" id="2.130.10.10">
    <property type="entry name" value="YVTN repeat-like/Quinoprotein amine dehydrogenase"/>
    <property type="match status" value="1"/>
</dbReference>
<protein>
    <recommendedName>
        <fullName evidence="5">F-box/WD repeat-containing protein 9</fullName>
    </recommendedName>
</protein>
<evidence type="ECO:0000256" key="2">
    <source>
        <dbReference type="ARBA" id="ARBA00022737"/>
    </source>
</evidence>
<dbReference type="InterPro" id="IPR036322">
    <property type="entry name" value="WD40_repeat_dom_sf"/>
</dbReference>
<accession>A0A1W0WTP4</accession>
<reference evidence="4" key="1">
    <citation type="submission" date="2017-01" db="EMBL/GenBank/DDBJ databases">
        <title>Comparative genomics of anhydrobiosis in the tardigrade Hypsibius dujardini.</title>
        <authorList>
            <person name="Yoshida Y."/>
            <person name="Koutsovoulos G."/>
            <person name="Laetsch D."/>
            <person name="Stevens L."/>
            <person name="Kumar S."/>
            <person name="Horikawa D."/>
            <person name="Ishino K."/>
            <person name="Komine S."/>
            <person name="Tomita M."/>
            <person name="Blaxter M."/>
            <person name="Arakawa K."/>
        </authorList>
    </citation>
    <scope>NUCLEOTIDE SEQUENCE [LARGE SCALE GENOMIC DNA]</scope>
    <source>
        <strain evidence="4">Z151</strain>
    </source>
</reference>
<dbReference type="SMART" id="SM00320">
    <property type="entry name" value="WD40"/>
    <property type="match status" value="3"/>
</dbReference>
<keyword evidence="2" id="KW-0677">Repeat</keyword>
<dbReference type="Proteomes" id="UP000192578">
    <property type="component" value="Unassembled WGS sequence"/>
</dbReference>
<organism evidence="3 4">
    <name type="scientific">Hypsibius exemplaris</name>
    <name type="common">Freshwater tardigrade</name>
    <dbReference type="NCBI Taxonomy" id="2072580"/>
    <lineage>
        <taxon>Eukaryota</taxon>
        <taxon>Metazoa</taxon>
        <taxon>Ecdysozoa</taxon>
        <taxon>Tardigrada</taxon>
        <taxon>Eutardigrada</taxon>
        <taxon>Parachela</taxon>
        <taxon>Hypsibioidea</taxon>
        <taxon>Hypsibiidae</taxon>
        <taxon>Hypsibius</taxon>
    </lineage>
</organism>